<dbReference type="Proteomes" id="UP001352852">
    <property type="component" value="Unassembled WGS sequence"/>
</dbReference>
<organism evidence="1 2">
    <name type="scientific">Characodon lateralis</name>
    <dbReference type="NCBI Taxonomy" id="208331"/>
    <lineage>
        <taxon>Eukaryota</taxon>
        <taxon>Metazoa</taxon>
        <taxon>Chordata</taxon>
        <taxon>Craniata</taxon>
        <taxon>Vertebrata</taxon>
        <taxon>Euteleostomi</taxon>
        <taxon>Actinopterygii</taxon>
        <taxon>Neopterygii</taxon>
        <taxon>Teleostei</taxon>
        <taxon>Neoteleostei</taxon>
        <taxon>Acanthomorphata</taxon>
        <taxon>Ovalentaria</taxon>
        <taxon>Atherinomorphae</taxon>
        <taxon>Cyprinodontiformes</taxon>
        <taxon>Goodeidae</taxon>
        <taxon>Characodon</taxon>
    </lineage>
</organism>
<comment type="caution">
    <text evidence="1">The sequence shown here is derived from an EMBL/GenBank/DDBJ whole genome shotgun (WGS) entry which is preliminary data.</text>
</comment>
<keyword evidence="2" id="KW-1185">Reference proteome</keyword>
<proteinExistence type="predicted"/>
<reference evidence="1 2" key="1">
    <citation type="submission" date="2021-06" db="EMBL/GenBank/DDBJ databases">
        <authorList>
            <person name="Palmer J.M."/>
        </authorList>
    </citation>
    <scope>NUCLEOTIDE SEQUENCE [LARGE SCALE GENOMIC DNA]</scope>
    <source>
        <strain evidence="1 2">CL_MEX2019</strain>
        <tissue evidence="1">Muscle</tissue>
    </source>
</reference>
<evidence type="ECO:0000313" key="2">
    <source>
        <dbReference type="Proteomes" id="UP001352852"/>
    </source>
</evidence>
<name>A0ABU7ELH8_9TELE</name>
<sequence>MDSGLVLAHEGVPTISLPDSTPPDIAGADVAALTMASLASPKVGYMPDKLSFLVCLCFKYSKCCLPSRTLGMSQFRGWIVRRSRSMWTGSTESAQLQIGTVLPHRREGW</sequence>
<protein>
    <submittedName>
        <fullName evidence="1">Uncharacterized protein</fullName>
    </submittedName>
</protein>
<accession>A0ABU7ELH8</accession>
<dbReference type="EMBL" id="JAHUTJ010059757">
    <property type="protein sequence ID" value="MED6288087.1"/>
    <property type="molecule type" value="Genomic_DNA"/>
</dbReference>
<gene>
    <name evidence="1" type="ORF">CHARACLAT_022904</name>
</gene>
<evidence type="ECO:0000313" key="1">
    <source>
        <dbReference type="EMBL" id="MED6288087.1"/>
    </source>
</evidence>